<keyword evidence="3" id="KW-1185">Reference proteome</keyword>
<dbReference type="InterPro" id="IPR036388">
    <property type="entry name" value="WH-like_DNA-bd_sf"/>
</dbReference>
<dbReference type="Proteomes" id="UP000316628">
    <property type="component" value="Unassembled WGS sequence"/>
</dbReference>
<dbReference type="InterPro" id="IPR009061">
    <property type="entry name" value="DNA-bd_dom_put_sf"/>
</dbReference>
<gene>
    <name evidence="2" type="ORF">FHX81_5618</name>
</gene>
<dbReference type="OrthoDB" id="5524782at2"/>
<dbReference type="SUPFAM" id="SSF46955">
    <property type="entry name" value="Putative DNA-binding domain"/>
    <property type="match status" value="1"/>
</dbReference>
<comment type="caution">
    <text evidence="2">The sequence shown here is derived from an EMBL/GenBank/DDBJ whole genome shotgun (WGS) entry which is preliminary data.</text>
</comment>
<dbReference type="Gene3D" id="1.10.10.10">
    <property type="entry name" value="Winged helix-like DNA-binding domain superfamily/Winged helix DNA-binding domain"/>
    <property type="match status" value="1"/>
</dbReference>
<sequence>MSDRPRHIVIEVLWKPTDLADFLGLPETTLRQWRHKGYGPRFVRLGKHVRYRPEDVRDWLDEQETDPAAA</sequence>
<accession>A0A543JK16</accession>
<dbReference type="InterPro" id="IPR041657">
    <property type="entry name" value="HTH_17"/>
</dbReference>
<reference evidence="2 3" key="1">
    <citation type="submission" date="2019-06" db="EMBL/GenBank/DDBJ databases">
        <title>Sequencing the genomes of 1000 actinobacteria strains.</title>
        <authorList>
            <person name="Klenk H.-P."/>
        </authorList>
    </citation>
    <scope>NUCLEOTIDE SEQUENCE [LARGE SCALE GENOMIC DNA]</scope>
    <source>
        <strain evidence="2 3">DSM 45456</strain>
    </source>
</reference>
<dbReference type="EMBL" id="VFPP01000001">
    <property type="protein sequence ID" value="TQM83200.1"/>
    <property type="molecule type" value="Genomic_DNA"/>
</dbReference>
<dbReference type="Pfam" id="PF12728">
    <property type="entry name" value="HTH_17"/>
    <property type="match status" value="1"/>
</dbReference>
<evidence type="ECO:0000313" key="3">
    <source>
        <dbReference type="Proteomes" id="UP000316628"/>
    </source>
</evidence>
<organism evidence="2 3">
    <name type="scientific">Saccharothrix saharensis</name>
    <dbReference type="NCBI Taxonomy" id="571190"/>
    <lineage>
        <taxon>Bacteria</taxon>
        <taxon>Bacillati</taxon>
        <taxon>Actinomycetota</taxon>
        <taxon>Actinomycetes</taxon>
        <taxon>Pseudonocardiales</taxon>
        <taxon>Pseudonocardiaceae</taxon>
        <taxon>Saccharothrix</taxon>
    </lineage>
</organism>
<dbReference type="AlphaFoldDB" id="A0A543JK16"/>
<evidence type="ECO:0000313" key="2">
    <source>
        <dbReference type="EMBL" id="TQM83200.1"/>
    </source>
</evidence>
<proteinExistence type="predicted"/>
<dbReference type="RefSeq" id="WP_141980987.1">
    <property type="nucleotide sequence ID" value="NZ_VFPP01000001.1"/>
</dbReference>
<name>A0A543JK16_9PSEU</name>
<feature type="domain" description="Helix-turn-helix" evidence="1">
    <location>
        <begin position="16"/>
        <end position="63"/>
    </location>
</feature>
<evidence type="ECO:0000259" key="1">
    <source>
        <dbReference type="Pfam" id="PF12728"/>
    </source>
</evidence>
<protein>
    <submittedName>
        <fullName evidence="2">Excisionase family DNA binding protein</fullName>
    </submittedName>
</protein>